<reference evidence="6" key="1">
    <citation type="submission" date="2020-12" db="EMBL/GenBank/DDBJ databases">
        <title>Metabolic potential, ecology and presence of endohyphal bacteria is reflected in genomic diversity of Mucoromycotina.</title>
        <authorList>
            <person name="Muszewska A."/>
            <person name="Okrasinska A."/>
            <person name="Steczkiewicz K."/>
            <person name="Drgas O."/>
            <person name="Orlowska M."/>
            <person name="Perlinska-Lenart U."/>
            <person name="Aleksandrzak-Piekarczyk T."/>
            <person name="Szatraj K."/>
            <person name="Zielenkiewicz U."/>
            <person name="Pilsyk S."/>
            <person name="Malc E."/>
            <person name="Mieczkowski P."/>
            <person name="Kruszewska J.S."/>
            <person name="Biernat P."/>
            <person name="Pawlowska J."/>
        </authorList>
    </citation>
    <scope>NUCLEOTIDE SEQUENCE</scope>
    <source>
        <strain evidence="6">WA0000017839</strain>
    </source>
</reference>
<evidence type="ECO:0000256" key="1">
    <source>
        <dbReference type="ARBA" id="ARBA00023125"/>
    </source>
</evidence>
<feature type="DNA-binding region" description="HMG box" evidence="3">
    <location>
        <begin position="161"/>
        <end position="227"/>
    </location>
</feature>
<dbReference type="InterPro" id="IPR036910">
    <property type="entry name" value="HMG_box_dom_sf"/>
</dbReference>
<dbReference type="Pfam" id="PF00505">
    <property type="entry name" value="HMG_box"/>
    <property type="match status" value="1"/>
</dbReference>
<dbReference type="EMBL" id="JAEPRD010000048">
    <property type="protein sequence ID" value="KAG2203905.1"/>
    <property type="molecule type" value="Genomic_DNA"/>
</dbReference>
<feature type="region of interest" description="Disordered" evidence="4">
    <location>
        <begin position="256"/>
        <end position="400"/>
    </location>
</feature>
<gene>
    <name evidence="6" type="ORF">INT47_007488</name>
</gene>
<keyword evidence="1 3" id="KW-0238">DNA-binding</keyword>
<dbReference type="GO" id="GO:0003677">
    <property type="term" value="F:DNA binding"/>
    <property type="evidence" value="ECO:0007669"/>
    <property type="project" value="UniProtKB-UniRule"/>
</dbReference>
<dbReference type="GO" id="GO:0005634">
    <property type="term" value="C:nucleus"/>
    <property type="evidence" value="ECO:0007669"/>
    <property type="project" value="UniProtKB-UniRule"/>
</dbReference>
<dbReference type="Proteomes" id="UP000603453">
    <property type="component" value="Unassembled WGS sequence"/>
</dbReference>
<comment type="caution">
    <text evidence="6">The sequence shown here is derived from an EMBL/GenBank/DDBJ whole genome shotgun (WGS) entry which is preliminary data.</text>
</comment>
<protein>
    <recommendedName>
        <fullName evidence="5">HMG box domain-containing protein</fullName>
    </recommendedName>
</protein>
<keyword evidence="7" id="KW-1185">Reference proteome</keyword>
<dbReference type="PANTHER" id="PTHR46040">
    <property type="entry name" value="HIGH MOBILITY GROUP PROTEIN 2"/>
    <property type="match status" value="1"/>
</dbReference>
<evidence type="ECO:0000256" key="4">
    <source>
        <dbReference type="SAM" id="MobiDB-lite"/>
    </source>
</evidence>
<evidence type="ECO:0000313" key="6">
    <source>
        <dbReference type="EMBL" id="KAG2203905.1"/>
    </source>
</evidence>
<feature type="compositionally biased region" description="Polar residues" evidence="4">
    <location>
        <begin position="288"/>
        <end position="305"/>
    </location>
</feature>
<organism evidence="6 7">
    <name type="scientific">Mucor saturninus</name>
    <dbReference type="NCBI Taxonomy" id="64648"/>
    <lineage>
        <taxon>Eukaryota</taxon>
        <taxon>Fungi</taxon>
        <taxon>Fungi incertae sedis</taxon>
        <taxon>Mucoromycota</taxon>
        <taxon>Mucoromycotina</taxon>
        <taxon>Mucoromycetes</taxon>
        <taxon>Mucorales</taxon>
        <taxon>Mucorineae</taxon>
        <taxon>Mucoraceae</taxon>
        <taxon>Mucor</taxon>
    </lineage>
</organism>
<dbReference type="InterPro" id="IPR009071">
    <property type="entry name" value="HMG_box_dom"/>
</dbReference>
<dbReference type="AlphaFoldDB" id="A0A8H7R4T8"/>
<sequence length="400" mass="44529">MREITEEDLIALNVKRGHRRVIQRGIATLNGVPQNQPLNVIAPVSVTPPCPDLTRSNGNNSSEGSSYNTSGYGSMSSPRHPTCVGQKYDINTNYPSNPSLTEHTTEIQPPADKPSTSDVEKDIPVVVENARSSSFSSNDEDADAPLKRKYRRHPKPDKKAPIKPPSAYIMFSNDARSQLKDYGMSFVEIAKYVGDQWKNLSINQKQQYERTAMRAKDLYIEELHAYSQTDDYKKYQIYLNNFKSEQDATNRKIARLRKRAKRDSPESGSMADSSSNTEHKNVKKRTSDNSLGSSNSTDGGFNNSDENPRSSSSSGSTDIYKVHLKNHPTEASQQRKSDECSLARNSTDDSPSTMDPSSLDDENNGGECYSPQQKAPPLISDNMAESNYHRLPFNDNTAAT</sequence>
<evidence type="ECO:0000256" key="2">
    <source>
        <dbReference type="ARBA" id="ARBA00023242"/>
    </source>
</evidence>
<dbReference type="OrthoDB" id="1919336at2759"/>
<feature type="region of interest" description="Disordered" evidence="4">
    <location>
        <begin position="49"/>
        <end position="165"/>
    </location>
</feature>
<feature type="domain" description="HMG box" evidence="5">
    <location>
        <begin position="161"/>
        <end position="227"/>
    </location>
</feature>
<dbReference type="SMART" id="SM00398">
    <property type="entry name" value="HMG"/>
    <property type="match status" value="1"/>
</dbReference>
<evidence type="ECO:0000313" key="7">
    <source>
        <dbReference type="Proteomes" id="UP000603453"/>
    </source>
</evidence>
<name>A0A8H7R4T8_9FUNG</name>
<dbReference type="PROSITE" id="PS50118">
    <property type="entry name" value="HMG_BOX_2"/>
    <property type="match status" value="1"/>
</dbReference>
<dbReference type="SUPFAM" id="SSF47095">
    <property type="entry name" value="HMG-box"/>
    <property type="match status" value="1"/>
</dbReference>
<feature type="compositionally biased region" description="Low complexity" evidence="4">
    <location>
        <begin position="348"/>
        <end position="357"/>
    </location>
</feature>
<dbReference type="Gene3D" id="1.10.30.10">
    <property type="entry name" value="High mobility group box domain"/>
    <property type="match status" value="1"/>
</dbReference>
<feature type="compositionally biased region" description="Low complexity" evidence="4">
    <location>
        <begin position="56"/>
        <end position="77"/>
    </location>
</feature>
<feature type="compositionally biased region" description="Basic residues" evidence="4">
    <location>
        <begin position="147"/>
        <end position="156"/>
    </location>
</feature>
<feature type="compositionally biased region" description="Polar residues" evidence="4">
    <location>
        <begin position="89"/>
        <end position="102"/>
    </location>
</feature>
<keyword evidence="2 3" id="KW-0539">Nucleus</keyword>
<dbReference type="PANTHER" id="PTHR46040:SF3">
    <property type="entry name" value="HIGH MOBILITY GROUP PROTEIN 2"/>
    <property type="match status" value="1"/>
</dbReference>
<feature type="compositionally biased region" description="Polar residues" evidence="4">
    <location>
        <begin position="266"/>
        <end position="276"/>
    </location>
</feature>
<proteinExistence type="predicted"/>
<evidence type="ECO:0000259" key="5">
    <source>
        <dbReference type="PROSITE" id="PS50118"/>
    </source>
</evidence>
<accession>A0A8H7R4T8</accession>
<evidence type="ECO:0000256" key="3">
    <source>
        <dbReference type="PROSITE-ProRule" id="PRU00267"/>
    </source>
</evidence>
<dbReference type="InterPro" id="IPR051965">
    <property type="entry name" value="ChromReg_NeuronalGeneExpr"/>
</dbReference>
<dbReference type="GO" id="GO:0010468">
    <property type="term" value="P:regulation of gene expression"/>
    <property type="evidence" value="ECO:0007669"/>
    <property type="project" value="TreeGrafter"/>
</dbReference>